<dbReference type="InterPro" id="IPR050499">
    <property type="entry name" value="PEP-utilizing_PTS_enzyme"/>
</dbReference>
<dbReference type="NCBIfam" id="TIGR01003">
    <property type="entry name" value="PTS_HPr_family"/>
    <property type="match status" value="1"/>
</dbReference>
<dbReference type="EC" id="2.7.3.9" evidence="5"/>
<dbReference type="SUPFAM" id="SSF52009">
    <property type="entry name" value="Phosphohistidine domain"/>
    <property type="match status" value="1"/>
</dbReference>
<dbReference type="PANTHER" id="PTHR46244">
    <property type="entry name" value="PHOSPHOENOLPYRUVATE-PROTEIN PHOSPHOTRANSFERASE"/>
    <property type="match status" value="1"/>
</dbReference>
<dbReference type="Gene3D" id="3.30.1340.10">
    <property type="entry name" value="HPr-like"/>
    <property type="match status" value="1"/>
</dbReference>
<evidence type="ECO:0000256" key="13">
    <source>
        <dbReference type="ARBA" id="ARBA00022842"/>
    </source>
</evidence>
<evidence type="ECO:0000256" key="3">
    <source>
        <dbReference type="ARBA" id="ARBA00004496"/>
    </source>
</evidence>
<comment type="cofactor">
    <cofactor evidence="2">
        <name>Mg(2+)</name>
        <dbReference type="ChEBI" id="CHEBI:18420"/>
    </cofactor>
</comment>
<dbReference type="Pfam" id="PF00391">
    <property type="entry name" value="PEP-utilizers"/>
    <property type="match status" value="1"/>
</dbReference>
<keyword evidence="13" id="KW-0460">Magnesium</keyword>
<dbReference type="InterPro" id="IPR006318">
    <property type="entry name" value="PTS_EI-like"/>
</dbReference>
<dbReference type="InterPro" id="IPR035895">
    <property type="entry name" value="HPr-like_sf"/>
</dbReference>
<dbReference type="PRINTS" id="PR00107">
    <property type="entry name" value="PHOSPHOCPHPR"/>
</dbReference>
<evidence type="ECO:0000256" key="1">
    <source>
        <dbReference type="ARBA" id="ARBA00000683"/>
    </source>
</evidence>
<dbReference type="PRINTS" id="PR01736">
    <property type="entry name" value="PHPHTRNFRASE"/>
</dbReference>
<dbReference type="Pfam" id="PF02896">
    <property type="entry name" value="PEP-utilizers_C"/>
    <property type="match status" value="1"/>
</dbReference>
<feature type="domain" description="PTS EIIA type-1" evidence="14">
    <location>
        <begin position="25"/>
        <end position="129"/>
    </location>
</feature>
<dbReference type="Pfam" id="PF00381">
    <property type="entry name" value="PTS-HPr"/>
    <property type="match status" value="1"/>
</dbReference>
<dbReference type="Pfam" id="PF00358">
    <property type="entry name" value="PTS_EIIA_1"/>
    <property type="match status" value="1"/>
</dbReference>
<dbReference type="SUPFAM" id="SSF51621">
    <property type="entry name" value="Phosphoenolpyruvate/pyruvate domain"/>
    <property type="match status" value="1"/>
</dbReference>
<sequence>MTDTGGMVLSAPMAGWAMPLADVPDAVFAQGMMGSGVAIDPVDGVLHAPCDATVTSIHAARHAVALTTDDGAELLLHIGIDSVAMGGEGFEALVAPATRVAAGTPLIRFDLDLLARRASATATPVLVVGEGFVATPIATGRIVAIGEPLLSITRVADTAAPAPSANGNAGRWESLTVALPHGLHARPAARIAAAVRGRDAVVTLVCGDRRASALSMTGLLGIGAVHGAHVSIEAQGADADAVTAAIVDILTATSEPDSAPPPPPARPRIAVAELEPGVIAGVGAVPGVAIGTVRWLRAAEIVAPPGSGNSAAERDALARGLDRLRAELEGGHGVMAAHRAMLEDPDLLMAFDTAVADGRGAAEAALSVTRAQAAALAANSDPRLAERADDLRDIGQRLASAILGTTPEAFTVCGDEILLADDLLPSQLAALVGMPAGIAIVRGGPTSHVAIMAAARGIPMVVALGQAVADLTDGATLIVDGDAGTVHLAPDDAALTRARTRIATSAEAIRVAREGADGRPATTSDGHEIAVCVNLGDAIEAAAAIADGAEGCGLLRTELLFLDRPTPPTRDEQAATYRAIATAMAGRPLTIRLLDIGGDKPAPYLAIPAEENPALGLRGIRVALAHPDVLEAQVAAILDAADAGPVKIMVPMVASLAEVMAVRAVVDRLRGDRQVSIGAMVETPAAAIAADLIAQACDFLSIGTNDLTQYALAMDRGNAAVAGGIDGLHPAVLRLIAATCEGAARHKVPVGVCGGMAADPLAAPILIGLGVVSLSVPPARVVATRALVAGLSHAAARAHAATAQTLTSAAEVRALARAFAQGNAA</sequence>
<dbReference type="InterPro" id="IPR008731">
    <property type="entry name" value="PTS_EIN"/>
</dbReference>
<dbReference type="PROSITE" id="PS51093">
    <property type="entry name" value="PTS_EIIA_TYPE_1"/>
    <property type="match status" value="1"/>
</dbReference>
<dbReference type="NCBIfam" id="TIGR01417">
    <property type="entry name" value="PTS_I_fam"/>
    <property type="match status" value="1"/>
</dbReference>
<evidence type="ECO:0000313" key="17">
    <source>
        <dbReference type="Proteomes" id="UP001597283"/>
    </source>
</evidence>
<dbReference type="InterPro" id="IPR015813">
    <property type="entry name" value="Pyrv/PenolPyrv_kinase-like_dom"/>
</dbReference>
<dbReference type="NCBIfam" id="TIGR00830">
    <property type="entry name" value="PTBA"/>
    <property type="match status" value="1"/>
</dbReference>
<dbReference type="Pfam" id="PF05524">
    <property type="entry name" value="PEP-utilisers_N"/>
    <property type="match status" value="1"/>
</dbReference>
<evidence type="ECO:0000256" key="2">
    <source>
        <dbReference type="ARBA" id="ARBA00001946"/>
    </source>
</evidence>
<comment type="catalytic activity">
    <reaction evidence="1">
        <text>L-histidyl-[protein] + phosphoenolpyruvate = N(pros)-phospho-L-histidyl-[protein] + pyruvate</text>
        <dbReference type="Rhea" id="RHEA:23880"/>
        <dbReference type="Rhea" id="RHEA-COMP:9745"/>
        <dbReference type="Rhea" id="RHEA-COMP:9746"/>
        <dbReference type="ChEBI" id="CHEBI:15361"/>
        <dbReference type="ChEBI" id="CHEBI:29979"/>
        <dbReference type="ChEBI" id="CHEBI:58702"/>
        <dbReference type="ChEBI" id="CHEBI:64837"/>
        <dbReference type="EC" id="2.7.3.9"/>
    </reaction>
</comment>
<keyword evidence="7" id="KW-0963">Cytoplasm</keyword>
<evidence type="ECO:0000256" key="4">
    <source>
        <dbReference type="ARBA" id="ARBA00007837"/>
    </source>
</evidence>
<dbReference type="InterPro" id="IPR008279">
    <property type="entry name" value="PEP-util_enz_mobile_dom"/>
</dbReference>
<evidence type="ECO:0000259" key="15">
    <source>
        <dbReference type="PROSITE" id="PS51350"/>
    </source>
</evidence>
<dbReference type="Gene3D" id="3.20.20.60">
    <property type="entry name" value="Phosphoenolpyruvate-binding domains"/>
    <property type="match status" value="1"/>
</dbReference>
<evidence type="ECO:0000256" key="5">
    <source>
        <dbReference type="ARBA" id="ARBA00012232"/>
    </source>
</evidence>
<evidence type="ECO:0000256" key="11">
    <source>
        <dbReference type="ARBA" id="ARBA00022723"/>
    </source>
</evidence>
<evidence type="ECO:0000256" key="8">
    <source>
        <dbReference type="ARBA" id="ARBA00022597"/>
    </source>
</evidence>
<accession>A0ABW4NI38</accession>
<proteinExistence type="inferred from homology"/>
<dbReference type="Gene3D" id="1.10.274.10">
    <property type="entry name" value="PtsI, HPr-binding domain"/>
    <property type="match status" value="1"/>
</dbReference>
<dbReference type="Gene3D" id="3.50.30.10">
    <property type="entry name" value="Phosphohistidine domain"/>
    <property type="match status" value="1"/>
</dbReference>
<dbReference type="InterPro" id="IPR036637">
    <property type="entry name" value="Phosphohistidine_dom_sf"/>
</dbReference>
<dbReference type="InterPro" id="IPR036618">
    <property type="entry name" value="PtsI_HPr-bd_sf"/>
</dbReference>
<dbReference type="InterPro" id="IPR023151">
    <property type="entry name" value="PEP_util_CS"/>
</dbReference>
<dbReference type="InterPro" id="IPR001127">
    <property type="entry name" value="PTS_EIIA_1_perm"/>
</dbReference>
<name>A0ABW4NI38_9SPHN</name>
<dbReference type="Proteomes" id="UP001597283">
    <property type="component" value="Unassembled WGS sequence"/>
</dbReference>
<keyword evidence="10" id="KW-0598">Phosphotransferase system</keyword>
<dbReference type="SUPFAM" id="SSF51261">
    <property type="entry name" value="Duplicated hybrid motif"/>
    <property type="match status" value="1"/>
</dbReference>
<dbReference type="SUPFAM" id="SSF55594">
    <property type="entry name" value="HPr-like"/>
    <property type="match status" value="1"/>
</dbReference>
<dbReference type="GO" id="GO:0008965">
    <property type="term" value="F:phosphoenolpyruvate-protein phosphotransferase activity"/>
    <property type="evidence" value="ECO:0007669"/>
    <property type="project" value="UniProtKB-EC"/>
</dbReference>
<dbReference type="InterPro" id="IPR000121">
    <property type="entry name" value="PEP_util_C"/>
</dbReference>
<dbReference type="PROSITE" id="PS00369">
    <property type="entry name" value="PTS_HPR_HIS"/>
    <property type="match status" value="1"/>
</dbReference>
<dbReference type="RefSeq" id="WP_380942030.1">
    <property type="nucleotide sequence ID" value="NZ_JBHUFC010000025.1"/>
</dbReference>
<dbReference type="PANTHER" id="PTHR46244:SF6">
    <property type="entry name" value="PHOSPHOENOLPYRUVATE-PROTEIN PHOSPHOTRANSFERASE"/>
    <property type="match status" value="1"/>
</dbReference>
<dbReference type="InterPro" id="IPR011055">
    <property type="entry name" value="Dup_hybrid_motif"/>
</dbReference>
<dbReference type="InterPro" id="IPR001020">
    <property type="entry name" value="PTS_HPr_His_P_site"/>
</dbReference>
<evidence type="ECO:0000256" key="6">
    <source>
        <dbReference type="ARBA" id="ARBA00022448"/>
    </source>
</evidence>
<keyword evidence="11" id="KW-0479">Metal-binding</keyword>
<evidence type="ECO:0000256" key="7">
    <source>
        <dbReference type="ARBA" id="ARBA00022490"/>
    </source>
</evidence>
<gene>
    <name evidence="16" type="primary">ptsP</name>
    <name evidence="16" type="ORF">ACFSC3_19730</name>
</gene>
<protein>
    <recommendedName>
        <fullName evidence="5">phosphoenolpyruvate--protein phosphotransferase</fullName>
        <ecNumber evidence="5">2.7.3.9</ecNumber>
    </recommendedName>
</protein>
<organism evidence="16 17">
    <name type="scientific">Sphingomonas floccifaciens</name>
    <dbReference type="NCBI Taxonomy" id="1844115"/>
    <lineage>
        <taxon>Bacteria</taxon>
        <taxon>Pseudomonadati</taxon>
        <taxon>Pseudomonadota</taxon>
        <taxon>Alphaproteobacteria</taxon>
        <taxon>Sphingomonadales</taxon>
        <taxon>Sphingomonadaceae</taxon>
        <taxon>Sphingomonas</taxon>
    </lineage>
</organism>
<dbReference type="PROSITE" id="PS00742">
    <property type="entry name" value="PEP_ENZYMES_2"/>
    <property type="match status" value="1"/>
</dbReference>
<evidence type="ECO:0000256" key="10">
    <source>
        <dbReference type="ARBA" id="ARBA00022683"/>
    </source>
</evidence>
<keyword evidence="6" id="KW-0813">Transport</keyword>
<dbReference type="EMBL" id="JBHUFC010000025">
    <property type="protein sequence ID" value="MFD1789792.1"/>
    <property type="molecule type" value="Genomic_DNA"/>
</dbReference>
<reference evidence="17" key="1">
    <citation type="journal article" date="2019" name="Int. J. Syst. Evol. Microbiol.">
        <title>The Global Catalogue of Microorganisms (GCM) 10K type strain sequencing project: providing services to taxonomists for standard genome sequencing and annotation.</title>
        <authorList>
            <consortium name="The Broad Institute Genomics Platform"/>
            <consortium name="The Broad Institute Genome Sequencing Center for Infectious Disease"/>
            <person name="Wu L."/>
            <person name="Ma J."/>
        </authorList>
    </citation>
    <scope>NUCLEOTIDE SEQUENCE [LARGE SCALE GENOMIC DNA]</scope>
    <source>
        <strain evidence="17">Q85</strain>
    </source>
</reference>
<feature type="domain" description="HPr" evidence="15">
    <location>
        <begin position="170"/>
        <end position="258"/>
    </location>
</feature>
<dbReference type="SUPFAM" id="SSF47831">
    <property type="entry name" value="Enzyme I of the PEP:sugar phosphotransferase system HPr-binding (sub)domain"/>
    <property type="match status" value="1"/>
</dbReference>
<keyword evidence="12" id="KW-0418">Kinase</keyword>
<evidence type="ECO:0000313" key="16">
    <source>
        <dbReference type="EMBL" id="MFD1789792.1"/>
    </source>
</evidence>
<keyword evidence="8" id="KW-0762">Sugar transport</keyword>
<comment type="similarity">
    <text evidence="4">Belongs to the PEP-utilizing enzyme family.</text>
</comment>
<comment type="caution">
    <text evidence="16">The sequence shown here is derived from an EMBL/GenBank/DDBJ whole genome shotgun (WGS) entry which is preliminary data.</text>
</comment>
<comment type="subcellular location">
    <subcellularLocation>
        <location evidence="3">Cytoplasm</location>
    </subcellularLocation>
</comment>
<keyword evidence="17" id="KW-1185">Reference proteome</keyword>
<dbReference type="InterPro" id="IPR000032">
    <property type="entry name" value="HPr-like"/>
</dbReference>
<dbReference type="PROSITE" id="PS51350">
    <property type="entry name" value="PTS_HPR_DOM"/>
    <property type="match status" value="1"/>
</dbReference>
<dbReference type="InterPro" id="IPR040442">
    <property type="entry name" value="Pyrv_kinase-like_dom_sf"/>
</dbReference>
<dbReference type="Gene3D" id="2.70.70.10">
    <property type="entry name" value="Glucose Permease (Domain IIA)"/>
    <property type="match status" value="1"/>
</dbReference>
<evidence type="ECO:0000256" key="9">
    <source>
        <dbReference type="ARBA" id="ARBA00022679"/>
    </source>
</evidence>
<evidence type="ECO:0000256" key="12">
    <source>
        <dbReference type="ARBA" id="ARBA00022777"/>
    </source>
</evidence>
<evidence type="ECO:0000259" key="14">
    <source>
        <dbReference type="PROSITE" id="PS51093"/>
    </source>
</evidence>
<keyword evidence="9 16" id="KW-0808">Transferase</keyword>